<dbReference type="InterPro" id="IPR000157">
    <property type="entry name" value="TIR_dom"/>
</dbReference>
<dbReference type="KEGG" id="qsa:O6P43_018322"/>
<dbReference type="PANTHER" id="PTHR11017">
    <property type="entry name" value="LEUCINE-RICH REPEAT-CONTAINING PROTEIN"/>
    <property type="match status" value="1"/>
</dbReference>
<evidence type="ECO:0000313" key="9">
    <source>
        <dbReference type="EMBL" id="KAJ7963194.1"/>
    </source>
</evidence>
<evidence type="ECO:0000259" key="8">
    <source>
        <dbReference type="PROSITE" id="PS50104"/>
    </source>
</evidence>
<evidence type="ECO:0000256" key="5">
    <source>
        <dbReference type="ARBA" id="ARBA00022821"/>
    </source>
</evidence>
<proteinExistence type="predicted"/>
<keyword evidence="4" id="KW-0378">Hydrolase</keyword>
<evidence type="ECO:0000313" key="10">
    <source>
        <dbReference type="Proteomes" id="UP001163823"/>
    </source>
</evidence>
<evidence type="ECO:0000256" key="7">
    <source>
        <dbReference type="ARBA" id="ARBA00047304"/>
    </source>
</evidence>
<keyword evidence="2" id="KW-0433">Leucine-rich repeat</keyword>
<comment type="caution">
    <text evidence="9">The sequence shown here is derived from an EMBL/GenBank/DDBJ whole genome shotgun (WGS) entry which is preliminary data.</text>
</comment>
<evidence type="ECO:0000256" key="1">
    <source>
        <dbReference type="ARBA" id="ARBA00011982"/>
    </source>
</evidence>
<name>A0AAD7PQ96_QUISA</name>
<keyword evidence="3" id="KW-0677">Repeat</keyword>
<dbReference type="GO" id="GO:0043531">
    <property type="term" value="F:ADP binding"/>
    <property type="evidence" value="ECO:0007669"/>
    <property type="project" value="InterPro"/>
</dbReference>
<dbReference type="FunFam" id="1.10.8.430:FF:000002">
    <property type="entry name" value="Disease resistance protein (TIR-NBS-LRR class)"/>
    <property type="match status" value="1"/>
</dbReference>
<dbReference type="InterPro" id="IPR044974">
    <property type="entry name" value="Disease_R_plants"/>
</dbReference>
<dbReference type="Gene3D" id="3.40.50.10140">
    <property type="entry name" value="Toll/interleukin-1 receptor homology (TIR) domain"/>
    <property type="match status" value="1"/>
</dbReference>
<keyword evidence="10" id="KW-1185">Reference proteome</keyword>
<dbReference type="InterPro" id="IPR002182">
    <property type="entry name" value="NB-ARC"/>
</dbReference>
<dbReference type="Gene3D" id="1.10.8.430">
    <property type="entry name" value="Helical domain of apoptotic protease-activating factors"/>
    <property type="match status" value="1"/>
</dbReference>
<dbReference type="EC" id="3.2.2.6" evidence="1"/>
<dbReference type="EMBL" id="JARAOO010000007">
    <property type="protein sequence ID" value="KAJ7963194.1"/>
    <property type="molecule type" value="Genomic_DNA"/>
</dbReference>
<evidence type="ECO:0000256" key="4">
    <source>
        <dbReference type="ARBA" id="ARBA00022801"/>
    </source>
</evidence>
<dbReference type="InterPro" id="IPR036390">
    <property type="entry name" value="WH_DNA-bd_sf"/>
</dbReference>
<sequence>MASSSSSAVSPSPTLEKHDVFISFRGEDTRRNFVSYLYDTLCRKKIKTYIDNDLNRGENISQALLQAIEESTVWVIIFSENYASSGWCLDELVKIVECVKVNRFVIPVFYNIDPSHVRHQTGSYGEAFALHKNKDKVEKWKVALTRTANLSGWDSQKYKNDVELIDAIVGDILKKLCNLHPSDSSFSSGLVGIEKQIAEIELLMSIESSNILMIGIWGMGGIGKTTIAGAIYNKLSIKYEGCCFLENVREELEKRGAKNLRNQFLSKLLGGEKVNIDTPHVESTSVIKRLQKMKVLVVLDDVSDLTQLEVFIGKHRWFGIGSRIVATTRDKQAISRRVDEIYEVKERKFDEARQIFCACAFQGNELPVDYMVVCDRVLDYANGVPLALKVLGSFLYGKSKKEWESALKKLKKTPNVDIQKVLRLSYDSLDHEEKDIFLDIAHHFKGFSINNLKDILDDFGYSADIGIRTLLDKCLINILCDDIISMHDLLAEMGLDVVRQECLNEPERRSRLQNSEETCHLLNNNKGTGAIEVIWLAEGFPTVQLRPDTFASMHKLRILRLANQYGYGPGGGHPSVGLKSLPNELR</sequence>
<dbReference type="InterPro" id="IPR035897">
    <property type="entry name" value="Toll_tir_struct_dom_sf"/>
</dbReference>
<gene>
    <name evidence="9" type="ORF">O6P43_018322</name>
</gene>
<protein>
    <recommendedName>
        <fullName evidence="1">ADP-ribosyl cyclase/cyclic ADP-ribose hydrolase</fullName>
        <ecNumber evidence="1">3.2.2.6</ecNumber>
    </recommendedName>
</protein>
<dbReference type="PRINTS" id="PR00364">
    <property type="entry name" value="DISEASERSIST"/>
</dbReference>
<dbReference type="InterPro" id="IPR042197">
    <property type="entry name" value="Apaf_helical"/>
</dbReference>
<dbReference type="GO" id="GO:0007165">
    <property type="term" value="P:signal transduction"/>
    <property type="evidence" value="ECO:0007669"/>
    <property type="project" value="InterPro"/>
</dbReference>
<evidence type="ECO:0000256" key="2">
    <source>
        <dbReference type="ARBA" id="ARBA00022614"/>
    </source>
</evidence>
<dbReference type="FunFam" id="3.40.50.10140:FF:000007">
    <property type="entry name" value="Disease resistance protein (TIR-NBS-LRR class)"/>
    <property type="match status" value="1"/>
</dbReference>
<dbReference type="AlphaFoldDB" id="A0AAD7PQ96"/>
<keyword evidence="5" id="KW-0611">Plant defense</keyword>
<dbReference type="GO" id="GO:0006952">
    <property type="term" value="P:defense response"/>
    <property type="evidence" value="ECO:0007669"/>
    <property type="project" value="UniProtKB-KW"/>
</dbReference>
<evidence type="ECO:0000256" key="3">
    <source>
        <dbReference type="ARBA" id="ARBA00022737"/>
    </source>
</evidence>
<dbReference type="PROSITE" id="PS50104">
    <property type="entry name" value="TIR"/>
    <property type="match status" value="1"/>
</dbReference>
<accession>A0AAD7PQ96</accession>
<evidence type="ECO:0000256" key="6">
    <source>
        <dbReference type="ARBA" id="ARBA00023027"/>
    </source>
</evidence>
<dbReference type="Pfam" id="PF00931">
    <property type="entry name" value="NB-ARC"/>
    <property type="match status" value="1"/>
</dbReference>
<dbReference type="SMART" id="SM00255">
    <property type="entry name" value="TIR"/>
    <property type="match status" value="1"/>
</dbReference>
<dbReference type="SUPFAM" id="SSF46785">
    <property type="entry name" value="Winged helix' DNA-binding domain"/>
    <property type="match status" value="1"/>
</dbReference>
<dbReference type="Gene3D" id="3.40.50.300">
    <property type="entry name" value="P-loop containing nucleotide triphosphate hydrolases"/>
    <property type="match status" value="1"/>
</dbReference>
<dbReference type="PANTHER" id="PTHR11017:SF479">
    <property type="entry name" value="DISEASE RESISTANCE PROTEIN (TIR-NBS-LRR CLASS) FAMILY"/>
    <property type="match status" value="1"/>
</dbReference>
<dbReference type="Pfam" id="PF23282">
    <property type="entry name" value="WHD_ROQ1"/>
    <property type="match status" value="1"/>
</dbReference>
<dbReference type="Proteomes" id="UP001163823">
    <property type="component" value="Chromosome 7"/>
</dbReference>
<organism evidence="9 10">
    <name type="scientific">Quillaja saponaria</name>
    <name type="common">Soap bark tree</name>
    <dbReference type="NCBI Taxonomy" id="32244"/>
    <lineage>
        <taxon>Eukaryota</taxon>
        <taxon>Viridiplantae</taxon>
        <taxon>Streptophyta</taxon>
        <taxon>Embryophyta</taxon>
        <taxon>Tracheophyta</taxon>
        <taxon>Spermatophyta</taxon>
        <taxon>Magnoliopsida</taxon>
        <taxon>eudicotyledons</taxon>
        <taxon>Gunneridae</taxon>
        <taxon>Pentapetalae</taxon>
        <taxon>rosids</taxon>
        <taxon>fabids</taxon>
        <taxon>Fabales</taxon>
        <taxon>Quillajaceae</taxon>
        <taxon>Quillaja</taxon>
    </lineage>
</organism>
<dbReference type="InterPro" id="IPR027417">
    <property type="entry name" value="P-loop_NTPase"/>
</dbReference>
<feature type="domain" description="TIR" evidence="8">
    <location>
        <begin position="16"/>
        <end position="176"/>
    </location>
</feature>
<dbReference type="GO" id="GO:0061809">
    <property type="term" value="F:NAD+ nucleosidase activity, cyclic ADP-ribose generating"/>
    <property type="evidence" value="ECO:0007669"/>
    <property type="project" value="UniProtKB-EC"/>
</dbReference>
<dbReference type="SUPFAM" id="SSF52540">
    <property type="entry name" value="P-loop containing nucleoside triphosphate hydrolases"/>
    <property type="match status" value="1"/>
</dbReference>
<dbReference type="InterPro" id="IPR058192">
    <property type="entry name" value="WHD_ROQ1-like"/>
</dbReference>
<dbReference type="Pfam" id="PF01582">
    <property type="entry name" value="TIR"/>
    <property type="match status" value="1"/>
</dbReference>
<reference evidence="9" key="1">
    <citation type="journal article" date="2023" name="Science">
        <title>Elucidation of the pathway for biosynthesis of saponin adjuvants from the soapbark tree.</title>
        <authorList>
            <person name="Reed J."/>
            <person name="Orme A."/>
            <person name="El-Demerdash A."/>
            <person name="Owen C."/>
            <person name="Martin L.B.B."/>
            <person name="Misra R.C."/>
            <person name="Kikuchi S."/>
            <person name="Rejzek M."/>
            <person name="Martin A.C."/>
            <person name="Harkess A."/>
            <person name="Leebens-Mack J."/>
            <person name="Louveau T."/>
            <person name="Stephenson M.J."/>
            <person name="Osbourn A."/>
        </authorList>
    </citation>
    <scope>NUCLEOTIDE SEQUENCE</scope>
    <source>
        <strain evidence="9">S10</strain>
    </source>
</reference>
<keyword evidence="6" id="KW-0520">NAD</keyword>
<dbReference type="SUPFAM" id="SSF52200">
    <property type="entry name" value="Toll/Interleukin receptor TIR domain"/>
    <property type="match status" value="1"/>
</dbReference>
<comment type="catalytic activity">
    <reaction evidence="7">
        <text>NAD(+) + H2O = ADP-D-ribose + nicotinamide + H(+)</text>
        <dbReference type="Rhea" id="RHEA:16301"/>
        <dbReference type="ChEBI" id="CHEBI:15377"/>
        <dbReference type="ChEBI" id="CHEBI:15378"/>
        <dbReference type="ChEBI" id="CHEBI:17154"/>
        <dbReference type="ChEBI" id="CHEBI:57540"/>
        <dbReference type="ChEBI" id="CHEBI:57967"/>
        <dbReference type="EC" id="3.2.2.6"/>
    </reaction>
    <physiologicalReaction direction="left-to-right" evidence="7">
        <dbReference type="Rhea" id="RHEA:16302"/>
    </physiologicalReaction>
</comment>